<dbReference type="InterPro" id="IPR006139">
    <property type="entry name" value="D-isomer_2_OHA_DH_cat_dom"/>
</dbReference>
<evidence type="ECO:0000259" key="2">
    <source>
        <dbReference type="Pfam" id="PF00389"/>
    </source>
</evidence>
<evidence type="ECO:0000313" key="4">
    <source>
        <dbReference type="EMBL" id="GLR19220.1"/>
    </source>
</evidence>
<feature type="domain" description="D-isomer specific 2-hydroxyacid dehydrogenase NAD-binding" evidence="3">
    <location>
        <begin position="105"/>
        <end position="290"/>
    </location>
</feature>
<feature type="domain" description="D-isomer specific 2-hydroxyacid dehydrogenase catalytic" evidence="2">
    <location>
        <begin position="3"/>
        <end position="312"/>
    </location>
</feature>
<dbReference type="SUPFAM" id="SSF52283">
    <property type="entry name" value="Formate/glycerate dehydrogenase catalytic domain-like"/>
    <property type="match status" value="1"/>
</dbReference>
<evidence type="ECO:0000256" key="1">
    <source>
        <dbReference type="RuleBase" id="RU003719"/>
    </source>
</evidence>
<dbReference type="GO" id="GO:0016616">
    <property type="term" value="F:oxidoreductase activity, acting on the CH-OH group of donors, NAD or NADP as acceptor"/>
    <property type="evidence" value="ECO:0007669"/>
    <property type="project" value="InterPro"/>
</dbReference>
<dbReference type="SUPFAM" id="SSF51735">
    <property type="entry name" value="NAD(P)-binding Rossmann-fold domains"/>
    <property type="match status" value="1"/>
</dbReference>
<dbReference type="Proteomes" id="UP001156666">
    <property type="component" value="Unassembled WGS sequence"/>
</dbReference>
<dbReference type="AlphaFoldDB" id="A0AA37SX08"/>
<dbReference type="InterPro" id="IPR036291">
    <property type="entry name" value="NAD(P)-bd_dom_sf"/>
</dbReference>
<dbReference type="RefSeq" id="WP_235292084.1">
    <property type="nucleotide sequence ID" value="NZ_BSOH01000027.1"/>
</dbReference>
<dbReference type="GO" id="GO:0051287">
    <property type="term" value="F:NAD binding"/>
    <property type="evidence" value="ECO:0007669"/>
    <property type="project" value="InterPro"/>
</dbReference>
<reference evidence="4" key="1">
    <citation type="journal article" date="2014" name="Int. J. Syst. Evol. Microbiol.">
        <title>Complete genome sequence of Corynebacterium casei LMG S-19264T (=DSM 44701T), isolated from a smear-ripened cheese.</title>
        <authorList>
            <consortium name="US DOE Joint Genome Institute (JGI-PGF)"/>
            <person name="Walter F."/>
            <person name="Albersmeier A."/>
            <person name="Kalinowski J."/>
            <person name="Ruckert C."/>
        </authorList>
    </citation>
    <scope>NUCLEOTIDE SEQUENCE</scope>
    <source>
        <strain evidence="4">NBRC 108769</strain>
    </source>
</reference>
<dbReference type="Pfam" id="PF02826">
    <property type="entry name" value="2-Hacid_dh_C"/>
    <property type="match status" value="1"/>
</dbReference>
<gene>
    <name evidence="4" type="primary">serA</name>
    <name evidence="4" type="ORF">GCM10007940_38360</name>
</gene>
<dbReference type="PANTHER" id="PTHR42938">
    <property type="entry name" value="FORMATE DEHYDROGENASE 1"/>
    <property type="match status" value="1"/>
</dbReference>
<organism evidence="4 5">
    <name type="scientific">Portibacter lacus</name>
    <dbReference type="NCBI Taxonomy" id="1099794"/>
    <lineage>
        <taxon>Bacteria</taxon>
        <taxon>Pseudomonadati</taxon>
        <taxon>Bacteroidota</taxon>
        <taxon>Saprospiria</taxon>
        <taxon>Saprospirales</taxon>
        <taxon>Haliscomenobacteraceae</taxon>
        <taxon>Portibacter</taxon>
    </lineage>
</organism>
<name>A0AA37SX08_9BACT</name>
<reference evidence="4" key="2">
    <citation type="submission" date="2023-01" db="EMBL/GenBank/DDBJ databases">
        <title>Draft genome sequence of Portibacter lacus strain NBRC 108769.</title>
        <authorList>
            <person name="Sun Q."/>
            <person name="Mori K."/>
        </authorList>
    </citation>
    <scope>NUCLEOTIDE SEQUENCE</scope>
    <source>
        <strain evidence="4">NBRC 108769</strain>
    </source>
</reference>
<dbReference type="EMBL" id="BSOH01000027">
    <property type="protein sequence ID" value="GLR19220.1"/>
    <property type="molecule type" value="Genomic_DNA"/>
</dbReference>
<dbReference type="PANTHER" id="PTHR42938:SF9">
    <property type="entry name" value="FORMATE DEHYDROGENASE 1"/>
    <property type="match status" value="1"/>
</dbReference>
<dbReference type="Gene3D" id="3.40.50.720">
    <property type="entry name" value="NAD(P)-binding Rossmann-like Domain"/>
    <property type="match status" value="2"/>
</dbReference>
<keyword evidence="1" id="KW-0560">Oxidoreductase</keyword>
<evidence type="ECO:0000313" key="5">
    <source>
        <dbReference type="Proteomes" id="UP001156666"/>
    </source>
</evidence>
<comment type="caution">
    <text evidence="4">The sequence shown here is derived from an EMBL/GenBank/DDBJ whole genome shotgun (WGS) entry which is preliminary data.</text>
</comment>
<sequence length="313" mass="32876">MKILINDGIHPTGKKLLENAGYEVSTDKIAQEDLPGKLNDFDAICVRSATKVRADLIDQSPNLKAICRGGVGLDNIDVDHAKSKGIHVINTPAASSRSVAELVFGHLYSLARFLHISNREMPSQGNTNFKVLKKNYAAGIELTGRTLGIIGFGRIGQETASIALGAGMDVIAVDPFLESADISFGPASHKATVTIKTSSMEDMLANADAISLHVPFLGEPALGEKEFAQMKDGVIIVNASRGGTVDEDALLAAIASGKVASAGLDVFIGEPTPREDLLTNSKISLTPHIGAATAEAQEKIGIELAEKLIAALS</sequence>
<proteinExistence type="inferred from homology"/>
<dbReference type="InterPro" id="IPR006140">
    <property type="entry name" value="D-isomer_DH_NAD-bd"/>
</dbReference>
<protein>
    <submittedName>
        <fullName evidence="4">3-phosphoglycerate dehydrogenase</fullName>
    </submittedName>
</protein>
<dbReference type="CDD" id="cd05303">
    <property type="entry name" value="PGDH_2"/>
    <property type="match status" value="1"/>
</dbReference>
<evidence type="ECO:0000259" key="3">
    <source>
        <dbReference type="Pfam" id="PF02826"/>
    </source>
</evidence>
<comment type="similarity">
    <text evidence="1">Belongs to the D-isomer specific 2-hydroxyacid dehydrogenase family.</text>
</comment>
<dbReference type="Pfam" id="PF00389">
    <property type="entry name" value="2-Hacid_dh"/>
    <property type="match status" value="1"/>
</dbReference>
<keyword evidence="5" id="KW-1185">Reference proteome</keyword>
<accession>A0AA37SX08</accession>